<keyword evidence="1" id="KW-0812">Transmembrane</keyword>
<keyword evidence="1" id="KW-1133">Transmembrane helix</keyword>
<proteinExistence type="predicted"/>
<dbReference type="HOGENOM" id="CLU_2643889_0_0_10"/>
<keyword evidence="1" id="KW-0472">Membrane</keyword>
<organism evidence="2 3">
    <name type="scientific">Parabacteroides johnsonii DSM 18315</name>
    <dbReference type="NCBI Taxonomy" id="537006"/>
    <lineage>
        <taxon>Bacteria</taxon>
        <taxon>Pseudomonadati</taxon>
        <taxon>Bacteroidota</taxon>
        <taxon>Bacteroidia</taxon>
        <taxon>Bacteroidales</taxon>
        <taxon>Tannerellaceae</taxon>
        <taxon>Parabacteroides</taxon>
    </lineage>
</organism>
<evidence type="ECO:0000256" key="1">
    <source>
        <dbReference type="SAM" id="Phobius"/>
    </source>
</evidence>
<dbReference type="Proteomes" id="UP000005510">
    <property type="component" value="Unassembled WGS sequence"/>
</dbReference>
<dbReference type="STRING" id="537006.PRABACTJOHN_01243"/>
<dbReference type="AlphaFoldDB" id="B7B893"/>
<sequence length="77" mass="8509">MDIQLEKKKGLQKKHIPYVAGGAFFLVLVGWIVFGDHASTLKVDARGVNIGNVTKEQFNDFVRVNGQVQPITVVQLS</sequence>
<protein>
    <submittedName>
        <fullName evidence="2">Efflux transporter, MFP component, RND family</fullName>
    </submittedName>
</protein>
<reference evidence="2 3" key="2">
    <citation type="submission" date="2008-10" db="EMBL/GenBank/DDBJ databases">
        <authorList>
            <person name="Fulton L."/>
            <person name="Clifton S."/>
            <person name="Fulton B."/>
            <person name="Xu J."/>
            <person name="Minx P."/>
            <person name="Pepin K.H."/>
            <person name="Johnson M."/>
            <person name="Bhonagiri V."/>
            <person name="Nash W.E."/>
            <person name="Mardis E.R."/>
            <person name="Wilson R.K."/>
        </authorList>
    </citation>
    <scope>NUCLEOTIDE SEQUENCE [LARGE SCALE GENOMIC DNA]</scope>
    <source>
        <strain evidence="2 3">DSM 18315</strain>
    </source>
</reference>
<evidence type="ECO:0000313" key="3">
    <source>
        <dbReference type="Proteomes" id="UP000005510"/>
    </source>
</evidence>
<feature type="transmembrane region" description="Helical" evidence="1">
    <location>
        <begin position="16"/>
        <end position="34"/>
    </location>
</feature>
<comment type="caution">
    <text evidence="2">The sequence shown here is derived from an EMBL/GenBank/DDBJ whole genome shotgun (WGS) entry which is preliminary data.</text>
</comment>
<feature type="non-terminal residue" evidence="2">
    <location>
        <position position="77"/>
    </location>
</feature>
<name>B7B893_9BACT</name>
<accession>B7B893</accession>
<evidence type="ECO:0000313" key="2">
    <source>
        <dbReference type="EMBL" id="EEC97351.1"/>
    </source>
</evidence>
<dbReference type="EMBL" id="ABYH01000103">
    <property type="protein sequence ID" value="EEC97351.1"/>
    <property type="molecule type" value="Genomic_DNA"/>
</dbReference>
<gene>
    <name evidence="2" type="ORF">PRABACTJOHN_01243</name>
</gene>
<reference evidence="2 3" key="1">
    <citation type="submission" date="2008-10" db="EMBL/GenBank/DDBJ databases">
        <title>Draft genome sequence of Parabacteroides johnsonii (DSM 18315).</title>
        <authorList>
            <person name="Sudarsanam P."/>
            <person name="Ley R."/>
            <person name="Guruge J."/>
            <person name="Turnbaugh P.J."/>
            <person name="Mahowald M."/>
            <person name="Liep D."/>
            <person name="Gordon J."/>
        </authorList>
    </citation>
    <scope>NUCLEOTIDE SEQUENCE [LARGE SCALE GENOMIC DNA]</scope>
    <source>
        <strain evidence="2 3">DSM 18315</strain>
    </source>
</reference>